<dbReference type="Gene3D" id="3.40.50.720">
    <property type="entry name" value="NAD(P)-binding Rossmann-like Domain"/>
    <property type="match status" value="1"/>
</dbReference>
<dbReference type="OrthoDB" id="6052622at2759"/>
<dbReference type="PANTHER" id="PTHR43975:SF2">
    <property type="entry name" value="EG:BACR7A4.14 PROTEIN-RELATED"/>
    <property type="match status" value="1"/>
</dbReference>
<dbReference type="AlphaFoldDB" id="A0A433UAQ9"/>
<dbReference type="PRINTS" id="PR00081">
    <property type="entry name" value="GDHRDH"/>
</dbReference>
<name>A0A433UAQ9_ELYCH</name>
<evidence type="ECO:0000313" key="1">
    <source>
        <dbReference type="EMBL" id="RUS90862.1"/>
    </source>
</evidence>
<keyword evidence="2" id="KW-1185">Reference proteome</keyword>
<proteinExistence type="predicted"/>
<dbReference type="FunFam" id="3.40.50.720:FF:000084">
    <property type="entry name" value="Short-chain dehydrogenase reductase"/>
    <property type="match status" value="1"/>
</dbReference>
<dbReference type="PANTHER" id="PTHR43975">
    <property type="entry name" value="ZGC:101858"/>
    <property type="match status" value="1"/>
</dbReference>
<dbReference type="InterPro" id="IPR002347">
    <property type="entry name" value="SDR_fam"/>
</dbReference>
<protein>
    <submittedName>
        <fullName evidence="1">Uncharacterized protein</fullName>
    </submittedName>
</protein>
<gene>
    <name evidence="1" type="ORF">EGW08_001369</name>
</gene>
<dbReference type="PRINTS" id="PR00080">
    <property type="entry name" value="SDRFAMILY"/>
</dbReference>
<evidence type="ECO:0000313" key="2">
    <source>
        <dbReference type="Proteomes" id="UP000271974"/>
    </source>
</evidence>
<dbReference type="Pfam" id="PF13561">
    <property type="entry name" value="adh_short_C2"/>
    <property type="match status" value="1"/>
</dbReference>
<sequence length="273" mass="28701">MSGPVVKSAIVTGSSSGIGEVTALLFARQGYHVTLCGQDCGRLQEAVDKCRQAGAAGGHSNRFISVAGDMTDSGVRRKVLDDTMAAFGRLDVLVANHGIMKGGFLADLTEEDFDTTIDTNLKSFVFLIKDAVPHLEQTKGSIVCVSSILSTLTGSMLLPYFLSKAAIDHLVRCLALELGPKGIRINAVNPGAIKSRIIRFLGPGGDPDAAENLFGPCLPLAGQASTAQEQADAIFFLASDQARFIHGQCLAVDGGLSVKGNPFNWLPPPQDSS</sequence>
<dbReference type="EMBL" id="RQTK01000023">
    <property type="protein sequence ID" value="RUS90862.1"/>
    <property type="molecule type" value="Genomic_DNA"/>
</dbReference>
<accession>A0A433UAQ9</accession>
<comment type="caution">
    <text evidence="1">The sequence shown here is derived from an EMBL/GenBank/DDBJ whole genome shotgun (WGS) entry which is preliminary data.</text>
</comment>
<organism evidence="1 2">
    <name type="scientific">Elysia chlorotica</name>
    <name type="common">Eastern emerald elysia</name>
    <name type="synonym">Sea slug</name>
    <dbReference type="NCBI Taxonomy" id="188477"/>
    <lineage>
        <taxon>Eukaryota</taxon>
        <taxon>Metazoa</taxon>
        <taxon>Spiralia</taxon>
        <taxon>Lophotrochozoa</taxon>
        <taxon>Mollusca</taxon>
        <taxon>Gastropoda</taxon>
        <taxon>Heterobranchia</taxon>
        <taxon>Euthyneura</taxon>
        <taxon>Panpulmonata</taxon>
        <taxon>Sacoglossa</taxon>
        <taxon>Placobranchoidea</taxon>
        <taxon>Plakobranchidae</taxon>
        <taxon>Elysia</taxon>
    </lineage>
</organism>
<dbReference type="STRING" id="188477.A0A433UAQ9"/>
<dbReference type="Proteomes" id="UP000271974">
    <property type="component" value="Unassembled WGS sequence"/>
</dbReference>
<dbReference type="InterPro" id="IPR036291">
    <property type="entry name" value="NAD(P)-bd_dom_sf"/>
</dbReference>
<dbReference type="SUPFAM" id="SSF51735">
    <property type="entry name" value="NAD(P)-binding Rossmann-fold domains"/>
    <property type="match status" value="1"/>
</dbReference>
<reference evidence="1 2" key="1">
    <citation type="submission" date="2019-01" db="EMBL/GenBank/DDBJ databases">
        <title>A draft genome assembly of the solar-powered sea slug Elysia chlorotica.</title>
        <authorList>
            <person name="Cai H."/>
            <person name="Li Q."/>
            <person name="Fang X."/>
            <person name="Li J."/>
            <person name="Curtis N.E."/>
            <person name="Altenburger A."/>
            <person name="Shibata T."/>
            <person name="Feng M."/>
            <person name="Maeda T."/>
            <person name="Schwartz J.A."/>
            <person name="Shigenobu S."/>
            <person name="Lundholm N."/>
            <person name="Nishiyama T."/>
            <person name="Yang H."/>
            <person name="Hasebe M."/>
            <person name="Li S."/>
            <person name="Pierce S.K."/>
            <person name="Wang J."/>
        </authorList>
    </citation>
    <scope>NUCLEOTIDE SEQUENCE [LARGE SCALE GENOMIC DNA]</scope>
    <source>
        <strain evidence="1">EC2010</strain>
        <tissue evidence="1">Whole organism of an adult</tissue>
    </source>
</reference>